<dbReference type="InterPro" id="IPR028098">
    <property type="entry name" value="Glyco_trans_4-like_N"/>
</dbReference>
<dbReference type="Gene3D" id="3.40.50.2000">
    <property type="entry name" value="Glycogen Phosphorylase B"/>
    <property type="match status" value="2"/>
</dbReference>
<proteinExistence type="predicted"/>
<dbReference type="Pfam" id="PF00534">
    <property type="entry name" value="Glycos_transf_1"/>
    <property type="match status" value="1"/>
</dbReference>
<reference evidence="4 5" key="1">
    <citation type="submission" date="2019-06" db="EMBL/GenBank/DDBJ databases">
        <title>Lysobacter alkalisoli sp. nov. isolated from saline-alkali soil.</title>
        <authorList>
            <person name="Sun J.-Q."/>
            <person name="Xu L."/>
        </authorList>
    </citation>
    <scope>NUCLEOTIDE SEQUENCE [LARGE SCALE GENOMIC DNA]</scope>
    <source>
        <strain evidence="4 5">SJ-36</strain>
    </source>
</reference>
<accession>A0A514BQX4</accession>
<dbReference type="InterPro" id="IPR001296">
    <property type="entry name" value="Glyco_trans_1"/>
</dbReference>
<dbReference type="Pfam" id="PF13439">
    <property type="entry name" value="Glyco_transf_4"/>
    <property type="match status" value="1"/>
</dbReference>
<sequence length="420" mass="45916">MTTMPSLSASSIGADCPGTDSGNVDSSGIGAPLDRQQGHDPIRLLLLTDTTVASTGGSERFLRNLIAGLPADRYRITLVQLGAFSGPEACLRTLAGEPPVRIINWPVGRVYGAGGWRAMARLRQLLRTERFDIVQSQHEKSDLLNALVRGQPSPPLRLSNRRDMGFKKNWRLRTLFRLVNHRYDGVIAPAPEILSVLASHEGLPAHSMFWIANGVDTQRYRPSPEHLRRECRDALGLSPEHIAFACVASFYPVKCHDMLLEAFAQVHRSQPNARLLLIGQGGLQEQLEARARALGIHAAVDFLGARNDIDRLLPAMDVAVLTSSSEGMSNALLEAMACGLPVVATAVGGNRQLVRHEGNGLQVPVGDSYATAEAMLRLAGSPLLRQKMSRHSRERVERDFSLANMVQSYDALYRRLLGCG</sequence>
<dbReference type="PANTHER" id="PTHR12526">
    <property type="entry name" value="GLYCOSYLTRANSFERASE"/>
    <property type="match status" value="1"/>
</dbReference>
<keyword evidence="4" id="KW-0808">Transferase</keyword>
<evidence type="ECO:0000313" key="5">
    <source>
        <dbReference type="Proteomes" id="UP000317199"/>
    </source>
</evidence>
<protein>
    <submittedName>
        <fullName evidence="4">Glycosyltransferase</fullName>
    </submittedName>
</protein>
<feature type="compositionally biased region" description="Polar residues" evidence="1">
    <location>
        <begin position="1"/>
        <end position="11"/>
    </location>
</feature>
<feature type="region of interest" description="Disordered" evidence="1">
    <location>
        <begin position="1"/>
        <end position="35"/>
    </location>
</feature>
<dbReference type="GO" id="GO:1901135">
    <property type="term" value="P:carbohydrate derivative metabolic process"/>
    <property type="evidence" value="ECO:0007669"/>
    <property type="project" value="UniProtKB-ARBA"/>
</dbReference>
<dbReference type="GO" id="GO:0016757">
    <property type="term" value="F:glycosyltransferase activity"/>
    <property type="evidence" value="ECO:0007669"/>
    <property type="project" value="InterPro"/>
</dbReference>
<dbReference type="PANTHER" id="PTHR12526:SF636">
    <property type="entry name" value="BLL3647 PROTEIN"/>
    <property type="match status" value="1"/>
</dbReference>
<organism evidence="4 5">
    <name type="scientific">Marilutibacter alkalisoli</name>
    <dbReference type="NCBI Taxonomy" id="2591633"/>
    <lineage>
        <taxon>Bacteria</taxon>
        <taxon>Pseudomonadati</taxon>
        <taxon>Pseudomonadota</taxon>
        <taxon>Gammaproteobacteria</taxon>
        <taxon>Lysobacterales</taxon>
        <taxon>Lysobacteraceae</taxon>
        <taxon>Marilutibacter</taxon>
    </lineage>
</organism>
<dbReference type="EMBL" id="CP041242">
    <property type="protein sequence ID" value="QDH69756.1"/>
    <property type="molecule type" value="Genomic_DNA"/>
</dbReference>
<name>A0A514BQX4_9GAMM</name>
<evidence type="ECO:0000313" key="4">
    <source>
        <dbReference type="EMBL" id="QDH69756.1"/>
    </source>
</evidence>
<evidence type="ECO:0000259" key="3">
    <source>
        <dbReference type="Pfam" id="PF13439"/>
    </source>
</evidence>
<dbReference type="KEGG" id="lyj:FKV23_06340"/>
<feature type="domain" description="Glycosyltransferase subfamily 4-like N-terminal" evidence="3">
    <location>
        <begin position="56"/>
        <end position="219"/>
    </location>
</feature>
<dbReference type="OrthoDB" id="5290958at2"/>
<dbReference type="Proteomes" id="UP000317199">
    <property type="component" value="Chromosome"/>
</dbReference>
<evidence type="ECO:0000256" key="1">
    <source>
        <dbReference type="SAM" id="MobiDB-lite"/>
    </source>
</evidence>
<dbReference type="SUPFAM" id="SSF53756">
    <property type="entry name" value="UDP-Glycosyltransferase/glycogen phosphorylase"/>
    <property type="match status" value="1"/>
</dbReference>
<feature type="domain" description="Glycosyl transferase family 1" evidence="2">
    <location>
        <begin position="232"/>
        <end position="394"/>
    </location>
</feature>
<evidence type="ECO:0000259" key="2">
    <source>
        <dbReference type="Pfam" id="PF00534"/>
    </source>
</evidence>
<gene>
    <name evidence="4" type="ORF">FKV23_06340</name>
</gene>
<dbReference type="AlphaFoldDB" id="A0A514BQX4"/>
<keyword evidence="5" id="KW-1185">Reference proteome</keyword>